<dbReference type="EMBL" id="CP048222">
    <property type="protein sequence ID" value="QHT66753.1"/>
    <property type="molecule type" value="Genomic_DNA"/>
</dbReference>
<dbReference type="RefSeq" id="WP_162442806.1">
    <property type="nucleotide sequence ID" value="NZ_CP048222.1"/>
</dbReference>
<keyword evidence="1" id="KW-0732">Signal</keyword>
<feature type="signal peptide" evidence="1">
    <location>
        <begin position="1"/>
        <end position="32"/>
    </location>
</feature>
<keyword evidence="3" id="KW-1185">Reference proteome</keyword>
<evidence type="ECO:0008006" key="4">
    <source>
        <dbReference type="Google" id="ProtNLM"/>
    </source>
</evidence>
<protein>
    <recommendedName>
        <fullName evidence="4">DUF3244 domain-containing protein</fullName>
    </recommendedName>
</protein>
<proteinExistence type="predicted"/>
<feature type="chain" id="PRO_5025438121" description="DUF3244 domain-containing protein" evidence="1">
    <location>
        <begin position="33"/>
        <end position="141"/>
    </location>
</feature>
<evidence type="ECO:0000313" key="3">
    <source>
        <dbReference type="Proteomes" id="UP000480178"/>
    </source>
</evidence>
<evidence type="ECO:0000313" key="2">
    <source>
        <dbReference type="EMBL" id="QHT66753.1"/>
    </source>
</evidence>
<reference evidence="2 3" key="1">
    <citation type="submission" date="2020-01" db="EMBL/GenBank/DDBJ databases">
        <authorList>
            <person name="Kim M.K."/>
        </authorList>
    </citation>
    <scope>NUCLEOTIDE SEQUENCE [LARGE SCALE GENOMIC DNA]</scope>
    <source>
        <strain evidence="2 3">172606-1</strain>
    </source>
</reference>
<sequence length="141" mass="15653">MNTTLTSTTIMRNLAAAFTLAFMLLLVGSVSAQSVQFADNAAIHTQTSDQFKVAVFPVQNSLTMKVLFENPAQEKVTVMIKNSNHEVVYKKEVGKVAIFNGKFDVSKMTDGTYTMVIESKHQSYSNAFSVETYQERIARAL</sequence>
<accession>A0A6C0GG41</accession>
<evidence type="ECO:0000256" key="1">
    <source>
        <dbReference type="SAM" id="SignalP"/>
    </source>
</evidence>
<dbReference type="AlphaFoldDB" id="A0A6C0GG41"/>
<organism evidence="2 3">
    <name type="scientific">Rhodocytophaga rosea</name>
    <dbReference type="NCBI Taxonomy" id="2704465"/>
    <lineage>
        <taxon>Bacteria</taxon>
        <taxon>Pseudomonadati</taxon>
        <taxon>Bacteroidota</taxon>
        <taxon>Cytophagia</taxon>
        <taxon>Cytophagales</taxon>
        <taxon>Rhodocytophagaceae</taxon>
        <taxon>Rhodocytophaga</taxon>
    </lineage>
</organism>
<dbReference type="Proteomes" id="UP000480178">
    <property type="component" value="Chromosome"/>
</dbReference>
<gene>
    <name evidence="2" type="ORF">GXP67_08810</name>
</gene>
<name>A0A6C0GG41_9BACT</name>
<dbReference type="KEGG" id="rhoz:GXP67_08810"/>
<dbReference type="Gene3D" id="2.60.40.3080">
    <property type="match status" value="1"/>
</dbReference>